<dbReference type="SUPFAM" id="SSF56784">
    <property type="entry name" value="HAD-like"/>
    <property type="match status" value="1"/>
</dbReference>
<dbReference type="InterPro" id="IPR006385">
    <property type="entry name" value="HAD_hydro_SerB1"/>
</dbReference>
<dbReference type="Gene3D" id="1.20.1440.100">
    <property type="entry name" value="SG protein - dephosphorylation function"/>
    <property type="match status" value="1"/>
</dbReference>
<dbReference type="RefSeq" id="WP_027311832.1">
    <property type="nucleotide sequence ID" value="NZ_JAUESS010000003.1"/>
</dbReference>
<dbReference type="GO" id="GO:0016787">
    <property type="term" value="F:hydrolase activity"/>
    <property type="evidence" value="ECO:0007669"/>
    <property type="project" value="UniProtKB-KW"/>
</dbReference>
<evidence type="ECO:0000256" key="2">
    <source>
        <dbReference type="ARBA" id="ARBA00022801"/>
    </source>
</evidence>
<comment type="caution">
    <text evidence="4">The sequence shown here is derived from an EMBL/GenBank/DDBJ whole genome shotgun (WGS) entry which is preliminary data.</text>
</comment>
<dbReference type="InterPro" id="IPR023214">
    <property type="entry name" value="HAD_sf"/>
</dbReference>
<dbReference type="CDD" id="cd02612">
    <property type="entry name" value="HAD_PGPPase"/>
    <property type="match status" value="1"/>
</dbReference>
<dbReference type="PANTHER" id="PTHR43344">
    <property type="entry name" value="PHOSPHOSERINE PHOSPHATASE"/>
    <property type="match status" value="1"/>
</dbReference>
<dbReference type="InterPro" id="IPR036412">
    <property type="entry name" value="HAD-like_sf"/>
</dbReference>
<dbReference type="Pfam" id="PF12710">
    <property type="entry name" value="HAD"/>
    <property type="match status" value="1"/>
</dbReference>
<reference evidence="4 5" key="1">
    <citation type="submission" date="2024-09" db="EMBL/GenBank/DDBJ databases">
        <authorList>
            <person name="Sun Q."/>
            <person name="Mori K."/>
        </authorList>
    </citation>
    <scope>NUCLEOTIDE SEQUENCE [LARGE SCALE GENOMIC DNA]</scope>
    <source>
        <strain evidence="4 5">ATCC 51285</strain>
    </source>
</reference>
<dbReference type="InterPro" id="IPR050582">
    <property type="entry name" value="HAD-like_SerB"/>
</dbReference>
<protein>
    <submittedName>
        <fullName evidence="4">HAD family hydrolase</fullName>
    </submittedName>
</protein>
<dbReference type="EMBL" id="JBHLZN010000002">
    <property type="protein sequence ID" value="MFB9886373.1"/>
    <property type="molecule type" value="Genomic_DNA"/>
</dbReference>
<evidence type="ECO:0000256" key="1">
    <source>
        <dbReference type="ARBA" id="ARBA00022723"/>
    </source>
</evidence>
<dbReference type="NCBIfam" id="TIGR01490">
    <property type="entry name" value="HAD-SF-IB-hyp1"/>
    <property type="match status" value="1"/>
</dbReference>
<dbReference type="PANTHER" id="PTHR43344:SF13">
    <property type="entry name" value="PHOSPHATASE RV3661-RELATED"/>
    <property type="match status" value="1"/>
</dbReference>
<gene>
    <name evidence="4" type="ORF">ACFFLH_08130</name>
</gene>
<evidence type="ECO:0000313" key="4">
    <source>
        <dbReference type="EMBL" id="MFB9886373.1"/>
    </source>
</evidence>
<sequence>MALAIFDLDNTLIGGDSDHAWGEFLVEEGLVDPQVYKEANDRFYQQYLDGSLDIHRYLEYSLAPLTRFSLNELAQLHQRFMARKITPIMLPKAQALLAQHRQRGDFLLIITATNSFVTSPIARALGVDDLIACEAEIDNQRYTGRLSGTPSFREGKVVRLQQWLREHPQYSLAGSYFYSDSHNDLPLLEQVDYPVVVDADATLQQIAIERNWPQLSLR</sequence>
<keyword evidence="3" id="KW-0460">Magnesium</keyword>
<evidence type="ECO:0000256" key="3">
    <source>
        <dbReference type="ARBA" id="ARBA00022842"/>
    </source>
</evidence>
<dbReference type="Proteomes" id="UP001589628">
    <property type="component" value="Unassembled WGS sequence"/>
</dbReference>
<keyword evidence="1" id="KW-0479">Metal-binding</keyword>
<dbReference type="NCBIfam" id="TIGR01488">
    <property type="entry name" value="HAD-SF-IB"/>
    <property type="match status" value="1"/>
</dbReference>
<organism evidence="4 5">
    <name type="scientific">Balneatrix alpica</name>
    <dbReference type="NCBI Taxonomy" id="75684"/>
    <lineage>
        <taxon>Bacteria</taxon>
        <taxon>Pseudomonadati</taxon>
        <taxon>Pseudomonadota</taxon>
        <taxon>Gammaproteobacteria</taxon>
        <taxon>Oceanospirillales</taxon>
        <taxon>Balneatrichaceae</taxon>
        <taxon>Balneatrix</taxon>
    </lineage>
</organism>
<accession>A0ABV5ZAR8</accession>
<name>A0ABV5ZAR8_9GAMM</name>
<keyword evidence="2 4" id="KW-0378">Hydrolase</keyword>
<keyword evidence="5" id="KW-1185">Reference proteome</keyword>
<evidence type="ECO:0000313" key="5">
    <source>
        <dbReference type="Proteomes" id="UP001589628"/>
    </source>
</evidence>
<proteinExistence type="predicted"/>
<dbReference type="Gene3D" id="3.40.50.1000">
    <property type="entry name" value="HAD superfamily/HAD-like"/>
    <property type="match status" value="1"/>
</dbReference>